<keyword evidence="4 7" id="KW-0255">Endonuclease</keyword>
<dbReference type="EMBL" id="JAGDYP010000003">
    <property type="protein sequence ID" value="MBO1883954.1"/>
    <property type="molecule type" value="Genomic_DNA"/>
</dbReference>
<evidence type="ECO:0000256" key="8">
    <source>
        <dbReference type="NCBIfam" id="TIGR00188"/>
    </source>
</evidence>
<comment type="catalytic activity">
    <reaction evidence="7">
        <text>Endonucleolytic cleavage of RNA, removing 5'-extranucleotides from tRNA precursor.</text>
        <dbReference type="EC" id="3.1.26.5"/>
    </reaction>
</comment>
<evidence type="ECO:0000256" key="6">
    <source>
        <dbReference type="ARBA" id="ARBA00022884"/>
    </source>
</evidence>
<evidence type="ECO:0000313" key="9">
    <source>
        <dbReference type="EMBL" id="MBO1883954.1"/>
    </source>
</evidence>
<comment type="function">
    <text evidence="1 7">RNaseP catalyzes the removal of the 5'-leader sequence from pre-tRNA to produce the mature 5'-terminus. It can also cleave other RNA substrates such as 4.5S RNA. The protein component plays an auxiliary but essential role in vivo by binding to the 5'-leader sequence and broadening the substrate specificity of the ribozyme.</text>
</comment>
<evidence type="ECO:0000256" key="7">
    <source>
        <dbReference type="HAMAP-Rule" id="MF_00227"/>
    </source>
</evidence>
<reference evidence="9 10" key="1">
    <citation type="submission" date="2021-03" db="EMBL/GenBank/DDBJ databases">
        <title>Isolation and description of Capnocytophaga bilenii sp. nov., a novel Capnocytophaga species, isolated from a gingivitis subject.</title>
        <authorList>
            <person name="Antezack A."/>
            <person name="Monnet-Corti V."/>
            <person name="La Scola B."/>
        </authorList>
    </citation>
    <scope>NUCLEOTIDE SEQUENCE [LARGE SCALE GENOMIC DNA]</scope>
    <source>
        <strain evidence="9 10">Marseille-Q4570</strain>
    </source>
</reference>
<comment type="subunit">
    <text evidence="7">Consists of a catalytic RNA component (M1 or rnpB) and a protein subunit.</text>
</comment>
<keyword evidence="10" id="KW-1185">Reference proteome</keyword>
<accession>A0ABS3PYH2</accession>
<dbReference type="InterPro" id="IPR020539">
    <property type="entry name" value="RNase_P_CS"/>
</dbReference>
<name>A0ABS3PYH2_9FLAO</name>
<dbReference type="NCBIfam" id="TIGR00188">
    <property type="entry name" value="rnpA"/>
    <property type="match status" value="1"/>
</dbReference>
<dbReference type="GO" id="GO:0004526">
    <property type="term" value="F:ribonuclease P activity"/>
    <property type="evidence" value="ECO:0007669"/>
    <property type="project" value="UniProtKB-EC"/>
</dbReference>
<sequence>MFTFSKNEKLCKRDHIQQLFSAPDSHTIYPLKLLYTPIHTLQAPYQLLVSVPKRTFKKAVHRNRLKRLIREAYRLQKHHLPHPTTPYALAIIYIGKELTTYQHIYHTLTQLIEKLNPNIKNDKI</sequence>
<dbReference type="Gene3D" id="3.30.230.10">
    <property type="match status" value="1"/>
</dbReference>
<evidence type="ECO:0000256" key="5">
    <source>
        <dbReference type="ARBA" id="ARBA00022801"/>
    </source>
</evidence>
<dbReference type="InterPro" id="IPR000100">
    <property type="entry name" value="RNase_P"/>
</dbReference>
<dbReference type="EC" id="3.1.26.5" evidence="7 8"/>
<evidence type="ECO:0000256" key="1">
    <source>
        <dbReference type="ARBA" id="ARBA00002663"/>
    </source>
</evidence>
<keyword evidence="3 7" id="KW-0540">Nuclease</keyword>
<evidence type="ECO:0000256" key="3">
    <source>
        <dbReference type="ARBA" id="ARBA00022722"/>
    </source>
</evidence>
<comment type="similarity">
    <text evidence="7">Belongs to the RnpA family.</text>
</comment>
<proteinExistence type="inferred from homology"/>
<dbReference type="RefSeq" id="WP_208058523.1">
    <property type="nucleotide sequence ID" value="NZ_JAGDYP010000003.1"/>
</dbReference>
<dbReference type="Pfam" id="PF00825">
    <property type="entry name" value="Ribonuclease_P"/>
    <property type="match status" value="1"/>
</dbReference>
<dbReference type="PROSITE" id="PS00648">
    <property type="entry name" value="RIBONUCLEASE_P"/>
    <property type="match status" value="1"/>
</dbReference>
<dbReference type="InterPro" id="IPR014721">
    <property type="entry name" value="Ribsml_uS5_D2-typ_fold_subgr"/>
</dbReference>
<evidence type="ECO:0000256" key="4">
    <source>
        <dbReference type="ARBA" id="ARBA00022759"/>
    </source>
</evidence>
<dbReference type="InterPro" id="IPR020568">
    <property type="entry name" value="Ribosomal_Su5_D2-typ_SF"/>
</dbReference>
<evidence type="ECO:0000256" key="2">
    <source>
        <dbReference type="ARBA" id="ARBA00022694"/>
    </source>
</evidence>
<dbReference type="PANTHER" id="PTHR33992">
    <property type="entry name" value="RIBONUCLEASE P PROTEIN COMPONENT"/>
    <property type="match status" value="1"/>
</dbReference>
<dbReference type="HAMAP" id="MF_00227">
    <property type="entry name" value="RNase_P"/>
    <property type="match status" value="1"/>
</dbReference>
<keyword evidence="2 7" id="KW-0819">tRNA processing</keyword>
<evidence type="ECO:0000313" key="10">
    <source>
        <dbReference type="Proteomes" id="UP000681610"/>
    </source>
</evidence>
<dbReference type="SUPFAM" id="SSF54211">
    <property type="entry name" value="Ribosomal protein S5 domain 2-like"/>
    <property type="match status" value="1"/>
</dbReference>
<keyword evidence="5 7" id="KW-0378">Hydrolase</keyword>
<comment type="caution">
    <text evidence="9">The sequence shown here is derived from an EMBL/GenBank/DDBJ whole genome shotgun (WGS) entry which is preliminary data.</text>
</comment>
<protein>
    <recommendedName>
        <fullName evidence="7 8">Ribonuclease P protein component</fullName>
        <shortName evidence="7">RNase P protein</shortName>
        <shortName evidence="7">RNaseP protein</shortName>
        <ecNumber evidence="7 8">3.1.26.5</ecNumber>
    </recommendedName>
    <alternativeName>
        <fullName evidence="7">Protein C5</fullName>
    </alternativeName>
</protein>
<gene>
    <name evidence="7 9" type="primary">rnpA</name>
    <name evidence="9" type="ORF">J4N46_05880</name>
</gene>
<dbReference type="Proteomes" id="UP000681610">
    <property type="component" value="Unassembled WGS sequence"/>
</dbReference>
<dbReference type="PANTHER" id="PTHR33992:SF1">
    <property type="entry name" value="RIBONUCLEASE P PROTEIN COMPONENT"/>
    <property type="match status" value="1"/>
</dbReference>
<organism evidence="9 10">
    <name type="scientific">Capnocytophaga bilenii</name>
    <dbReference type="NCBI Taxonomy" id="2819369"/>
    <lineage>
        <taxon>Bacteria</taxon>
        <taxon>Pseudomonadati</taxon>
        <taxon>Bacteroidota</taxon>
        <taxon>Flavobacteriia</taxon>
        <taxon>Flavobacteriales</taxon>
        <taxon>Flavobacteriaceae</taxon>
        <taxon>Capnocytophaga</taxon>
    </lineage>
</organism>
<keyword evidence="6 7" id="KW-0694">RNA-binding</keyword>